<feature type="domain" description="SpoVT-AbrB" evidence="2">
    <location>
        <begin position="1"/>
        <end position="48"/>
    </location>
</feature>
<dbReference type="InterPro" id="IPR037914">
    <property type="entry name" value="SpoVT-AbrB_sf"/>
</dbReference>
<proteinExistence type="predicted"/>
<dbReference type="Proteomes" id="UP000215767">
    <property type="component" value="Unassembled WGS sequence"/>
</dbReference>
<name>A0A261UFS5_9BORD</name>
<dbReference type="SUPFAM" id="SSF89447">
    <property type="entry name" value="AbrB/MazE/MraZ-like"/>
    <property type="match status" value="1"/>
</dbReference>
<dbReference type="SMART" id="SM00966">
    <property type="entry name" value="SpoVT_AbrB"/>
    <property type="match status" value="1"/>
</dbReference>
<accession>A0A261UFS5</accession>
<organism evidence="3 4">
    <name type="scientific">Bordetella genomosp. 11</name>
    <dbReference type="NCBI Taxonomy" id="1416808"/>
    <lineage>
        <taxon>Bacteria</taxon>
        <taxon>Pseudomonadati</taxon>
        <taxon>Pseudomonadota</taxon>
        <taxon>Betaproteobacteria</taxon>
        <taxon>Burkholderiales</taxon>
        <taxon>Alcaligenaceae</taxon>
        <taxon>Bordetella</taxon>
    </lineage>
</organism>
<gene>
    <name evidence="3" type="ORF">CAL28_15335</name>
</gene>
<dbReference type="Pfam" id="PF04014">
    <property type="entry name" value="MazE_antitoxin"/>
    <property type="match status" value="1"/>
</dbReference>
<sequence>MTSATITSKGQITIPIDVRNDLGVGTGDRIEFVLNETSGRYELVPATTAVTSLKGLVSKPSKPVSVDDMNAAIAARGAGKR</sequence>
<dbReference type="InterPro" id="IPR007159">
    <property type="entry name" value="SpoVT-AbrB_dom"/>
</dbReference>
<evidence type="ECO:0000313" key="4">
    <source>
        <dbReference type="Proteomes" id="UP000215767"/>
    </source>
</evidence>
<dbReference type="AlphaFoldDB" id="A0A261UFS5"/>
<dbReference type="RefSeq" id="WP_094842160.1">
    <property type="nucleotide sequence ID" value="NZ_NEVS01000004.1"/>
</dbReference>
<keyword evidence="1" id="KW-0238">DNA-binding</keyword>
<evidence type="ECO:0000259" key="2">
    <source>
        <dbReference type="PROSITE" id="PS51740"/>
    </source>
</evidence>
<protein>
    <submittedName>
        <fullName evidence="3">AbrB family transcriptional regulator</fullName>
    </submittedName>
</protein>
<evidence type="ECO:0000313" key="3">
    <source>
        <dbReference type="EMBL" id="OZI60754.1"/>
    </source>
</evidence>
<dbReference type="PROSITE" id="PS51740">
    <property type="entry name" value="SPOVT_ABRB"/>
    <property type="match status" value="1"/>
</dbReference>
<dbReference type="NCBIfam" id="TIGR01439">
    <property type="entry name" value="lp_hng_hel_AbrB"/>
    <property type="match status" value="1"/>
</dbReference>
<dbReference type="GO" id="GO:0003677">
    <property type="term" value="F:DNA binding"/>
    <property type="evidence" value="ECO:0007669"/>
    <property type="project" value="UniProtKB-UniRule"/>
</dbReference>
<dbReference type="EMBL" id="NEVS01000004">
    <property type="protein sequence ID" value="OZI60754.1"/>
    <property type="molecule type" value="Genomic_DNA"/>
</dbReference>
<reference evidence="4" key="1">
    <citation type="submission" date="2017-05" db="EMBL/GenBank/DDBJ databases">
        <title>Complete and WGS of Bordetella genogroups.</title>
        <authorList>
            <person name="Spilker T."/>
            <person name="Lipuma J."/>
        </authorList>
    </citation>
    <scope>NUCLEOTIDE SEQUENCE [LARGE SCALE GENOMIC DNA]</scope>
    <source>
        <strain evidence="4">AU8856</strain>
    </source>
</reference>
<dbReference type="Gene3D" id="2.10.260.10">
    <property type="match status" value="1"/>
</dbReference>
<dbReference type="OrthoDB" id="9811597at2"/>
<evidence type="ECO:0000256" key="1">
    <source>
        <dbReference type="PROSITE-ProRule" id="PRU01076"/>
    </source>
</evidence>
<keyword evidence="4" id="KW-1185">Reference proteome</keyword>
<comment type="caution">
    <text evidence="3">The sequence shown here is derived from an EMBL/GenBank/DDBJ whole genome shotgun (WGS) entry which is preliminary data.</text>
</comment>